<sequence>MTEKTTQTGPGPYDEFARRVFEAVGDHLVAHHPGIGTDAAWTRLQDALSETRVLDHEDEPTAQSADSEATSSLEDIRTSRQLGDALKDLILRSYRSLSAFARESGSRVSEVHLLTGEGNMHSWAAIERALDSCNVRPPDVIAWWRAYVRVVGVQYVPVAMATDAFDLGVHPPISVAAEPAVPTLPRYVARAHDIRVRDSVRRAVGGTSTMIVAVGDAQAGKTRTLWEALQRLASQDWHLLKPAAGELSHPQVFECVCPRTVIWLDDLDIHLDALTLRTIDRLLTSHSQNPVLILATLRVNRYRQLDAAAHRLVTSSAVAVPGAFTGPDLVAARVVAAMDPRVAMAVEHADEGRIAQYLTGAHEVPVGPGDLVRI</sequence>
<evidence type="ECO:0000256" key="1">
    <source>
        <dbReference type="SAM" id="MobiDB-lite"/>
    </source>
</evidence>
<dbReference type="RefSeq" id="WP_201958466.1">
    <property type="nucleotide sequence ID" value="NZ_JAERRJ010000026.1"/>
</dbReference>
<comment type="caution">
    <text evidence="2">The sequence shown here is derived from an EMBL/GenBank/DDBJ whole genome shotgun (WGS) entry which is preliminary data.</text>
</comment>
<keyword evidence="3" id="KW-1185">Reference proteome</keyword>
<name>A0ABS1MHN4_9NOCA</name>
<evidence type="ECO:0008006" key="4">
    <source>
        <dbReference type="Google" id="ProtNLM"/>
    </source>
</evidence>
<evidence type="ECO:0000313" key="3">
    <source>
        <dbReference type="Proteomes" id="UP000602198"/>
    </source>
</evidence>
<dbReference type="Proteomes" id="UP000602198">
    <property type="component" value="Unassembled WGS sequence"/>
</dbReference>
<reference evidence="2 3" key="1">
    <citation type="submission" date="2021-01" db="EMBL/GenBank/DDBJ databases">
        <title>WGS of actinomycetes isolated from Thailand.</title>
        <authorList>
            <person name="Thawai C."/>
        </authorList>
    </citation>
    <scope>NUCLEOTIDE SEQUENCE [LARGE SCALE GENOMIC DNA]</scope>
    <source>
        <strain evidence="2 3">LPG 2</strain>
    </source>
</reference>
<proteinExistence type="predicted"/>
<dbReference type="EMBL" id="JAERRJ010000026">
    <property type="protein sequence ID" value="MBL1080178.1"/>
    <property type="molecule type" value="Genomic_DNA"/>
</dbReference>
<feature type="region of interest" description="Disordered" evidence="1">
    <location>
        <begin position="55"/>
        <end position="76"/>
    </location>
</feature>
<organism evidence="2 3">
    <name type="scientific">Nocardia acididurans</name>
    <dbReference type="NCBI Taxonomy" id="2802282"/>
    <lineage>
        <taxon>Bacteria</taxon>
        <taxon>Bacillati</taxon>
        <taxon>Actinomycetota</taxon>
        <taxon>Actinomycetes</taxon>
        <taxon>Mycobacteriales</taxon>
        <taxon>Nocardiaceae</taxon>
        <taxon>Nocardia</taxon>
    </lineage>
</organism>
<gene>
    <name evidence="2" type="ORF">JK358_37865</name>
</gene>
<protein>
    <recommendedName>
        <fullName evidence="4">AAA+ ATPase domain-containing protein</fullName>
    </recommendedName>
</protein>
<accession>A0ABS1MHN4</accession>
<evidence type="ECO:0000313" key="2">
    <source>
        <dbReference type="EMBL" id="MBL1080178.1"/>
    </source>
</evidence>
<feature type="compositionally biased region" description="Polar residues" evidence="1">
    <location>
        <begin position="61"/>
        <end position="73"/>
    </location>
</feature>